<reference evidence="6" key="3">
    <citation type="submission" date="2025-09" db="UniProtKB">
        <authorList>
            <consortium name="Ensembl"/>
        </authorList>
    </citation>
    <scope>IDENTIFICATION</scope>
</reference>
<evidence type="ECO:0000256" key="3">
    <source>
        <dbReference type="ARBA" id="ARBA00022989"/>
    </source>
</evidence>
<dbReference type="AlphaFoldDB" id="A0A3B4E3P7"/>
<keyword evidence="3 5" id="KW-1133">Transmembrane helix</keyword>
<keyword evidence="2 5" id="KW-0812">Transmembrane</keyword>
<evidence type="ECO:0000256" key="4">
    <source>
        <dbReference type="ARBA" id="ARBA00023136"/>
    </source>
</evidence>
<dbReference type="GO" id="GO:1902936">
    <property type="term" value="F:phosphatidylinositol bisphosphate binding"/>
    <property type="evidence" value="ECO:0007669"/>
    <property type="project" value="TreeGrafter"/>
</dbReference>
<sequence length="141" mass="15561">MALPPPPEHIPLGERSRSLSPEQLTPYTESTIFSLSRSESLWHSSTARTSCEFYRHAILLMTTGGSVLACGIVLSGLFFSGFSIKATKILGPALLSIGLVVLVVGVVLVPITKEMKQQSSLKRMSTFTRNYPHFMIFLYLK</sequence>
<evidence type="ECO:0000256" key="5">
    <source>
        <dbReference type="SAM" id="Phobius"/>
    </source>
</evidence>
<keyword evidence="4 5" id="KW-0472">Membrane</keyword>
<name>A0A3B4E3P7_PYGNA</name>
<protein>
    <recommendedName>
        <fullName evidence="8">Phosphoinositide interacting regulator of transient receptor potential channels</fullName>
    </recommendedName>
</protein>
<feature type="transmembrane region" description="Helical" evidence="5">
    <location>
        <begin position="89"/>
        <end position="112"/>
    </location>
</feature>
<evidence type="ECO:0008006" key="8">
    <source>
        <dbReference type="Google" id="ProtNLM"/>
    </source>
</evidence>
<accession>A0A3B4E3P7</accession>
<keyword evidence="7" id="KW-1185">Reference proteome</keyword>
<dbReference type="GeneTree" id="ENSGT00940000176898"/>
<feature type="transmembrane region" description="Helical" evidence="5">
    <location>
        <begin position="58"/>
        <end position="83"/>
    </location>
</feature>
<comment type="subcellular location">
    <subcellularLocation>
        <location evidence="1">Membrane</location>
        <topology evidence="1">Multi-pass membrane protein</topology>
    </subcellularLocation>
</comment>
<reference evidence="6 7" key="1">
    <citation type="submission" date="2020-10" db="EMBL/GenBank/DDBJ databases">
        <title>Pygocentrus nattereri (red-bellied piranha) genome, fPygNat1, primary haplotype.</title>
        <authorList>
            <person name="Myers G."/>
            <person name="Meyer A."/>
            <person name="Karagic N."/>
            <person name="Pippel M."/>
            <person name="Winkler S."/>
            <person name="Tracey A."/>
            <person name="Wood J."/>
            <person name="Formenti G."/>
            <person name="Howe K."/>
            <person name="Fedrigo O."/>
            <person name="Jarvis E.D."/>
        </authorList>
    </citation>
    <scope>NUCLEOTIDE SEQUENCE [LARGE SCALE GENOMIC DNA]</scope>
</reference>
<dbReference type="OMA" id="FPIHFMS"/>
<evidence type="ECO:0000313" key="7">
    <source>
        <dbReference type="Proteomes" id="UP001501920"/>
    </source>
</evidence>
<evidence type="ECO:0000313" key="6">
    <source>
        <dbReference type="Ensembl" id="ENSPNAP00000031242.2"/>
    </source>
</evidence>
<dbReference type="InterPro" id="IPR028068">
    <property type="entry name" value="PIRT"/>
</dbReference>
<dbReference type="STRING" id="42514.ENSPNAP00000031242"/>
<evidence type="ECO:0000256" key="2">
    <source>
        <dbReference type="ARBA" id="ARBA00022692"/>
    </source>
</evidence>
<reference evidence="6" key="2">
    <citation type="submission" date="2025-08" db="UniProtKB">
        <authorList>
            <consortium name="Ensembl"/>
        </authorList>
    </citation>
    <scope>IDENTIFICATION</scope>
</reference>
<dbReference type="Ensembl" id="ENSPNAT00000036628.2">
    <property type="protein sequence ID" value="ENSPNAP00000031242.2"/>
    <property type="gene ID" value="ENSPNAG00000018474.2"/>
</dbReference>
<dbReference type="Pfam" id="PF15099">
    <property type="entry name" value="PIRT"/>
    <property type="match status" value="1"/>
</dbReference>
<dbReference type="GO" id="GO:0044325">
    <property type="term" value="F:transmembrane transporter binding"/>
    <property type="evidence" value="ECO:0007669"/>
    <property type="project" value="TreeGrafter"/>
</dbReference>
<evidence type="ECO:0000256" key="1">
    <source>
        <dbReference type="ARBA" id="ARBA00004141"/>
    </source>
</evidence>
<organism evidence="6 7">
    <name type="scientific">Pygocentrus nattereri</name>
    <name type="common">Red-bellied piranha</name>
    <dbReference type="NCBI Taxonomy" id="42514"/>
    <lineage>
        <taxon>Eukaryota</taxon>
        <taxon>Metazoa</taxon>
        <taxon>Chordata</taxon>
        <taxon>Craniata</taxon>
        <taxon>Vertebrata</taxon>
        <taxon>Euteleostomi</taxon>
        <taxon>Actinopterygii</taxon>
        <taxon>Neopterygii</taxon>
        <taxon>Teleostei</taxon>
        <taxon>Ostariophysi</taxon>
        <taxon>Characiformes</taxon>
        <taxon>Characoidei</taxon>
        <taxon>Pygocentrus</taxon>
    </lineage>
</organism>
<dbReference type="PANTHER" id="PTHR16100:SF4">
    <property type="entry name" value="PHOSPHOINOSITIDE-INTERACTING PROTEIN"/>
    <property type="match status" value="1"/>
</dbReference>
<dbReference type="Proteomes" id="UP001501920">
    <property type="component" value="Chromosome 1"/>
</dbReference>
<dbReference type="GO" id="GO:0005886">
    <property type="term" value="C:plasma membrane"/>
    <property type="evidence" value="ECO:0007669"/>
    <property type="project" value="TreeGrafter"/>
</dbReference>
<proteinExistence type="predicted"/>
<dbReference type="PANTHER" id="PTHR16100">
    <property type="entry name" value="PHOSPHOINOSITIDE-INTERACTING PROTEIN FAMILY MEMBER"/>
    <property type="match status" value="1"/>
</dbReference>